<name>A0A0A2C8L7_PROMR</name>
<dbReference type="AlphaFoldDB" id="A0A0A2C8L7"/>
<organism evidence="1 2">
    <name type="scientific">Prochlorococcus marinus str. PAC1</name>
    <dbReference type="NCBI Taxonomy" id="59924"/>
    <lineage>
        <taxon>Bacteria</taxon>
        <taxon>Bacillati</taxon>
        <taxon>Cyanobacteriota</taxon>
        <taxon>Cyanophyceae</taxon>
        <taxon>Synechococcales</taxon>
        <taxon>Prochlorococcaceae</taxon>
        <taxon>Prochlorococcus</taxon>
    </lineage>
</organism>
<evidence type="ECO:0000313" key="1">
    <source>
        <dbReference type="EMBL" id="KGG20964.1"/>
    </source>
</evidence>
<accession>A0A0A2C8L7</accession>
<reference evidence="2" key="1">
    <citation type="journal article" date="2014" name="Sci. Data">
        <title>Genomes of diverse isolates of the marine cyanobacterium Prochlorococcus.</title>
        <authorList>
            <person name="Biller S."/>
            <person name="Berube P."/>
            <person name="Thompson J."/>
            <person name="Kelly L."/>
            <person name="Roggensack S."/>
            <person name="Awad L."/>
            <person name="Roache-Johnson K."/>
            <person name="Ding H."/>
            <person name="Giovannoni S.J."/>
            <person name="Moore L.R."/>
            <person name="Chisholm S.W."/>
        </authorList>
    </citation>
    <scope>NUCLEOTIDE SEQUENCE [LARGE SCALE GENOMIC DNA]</scope>
    <source>
        <strain evidence="2">PAC1</strain>
    </source>
</reference>
<comment type="caution">
    <text evidence="1">The sequence shown here is derived from an EMBL/GenBank/DDBJ whole genome shotgun (WGS) entry which is preliminary data.</text>
</comment>
<protein>
    <submittedName>
        <fullName evidence="1">Uncharacterized protein</fullName>
    </submittedName>
</protein>
<dbReference type="RefSeq" id="WP_036905546.1">
    <property type="nucleotide sequence ID" value="NZ_CP138967.1"/>
</dbReference>
<sequence>MNLEFIELDLDWPFELSLFDLKNYILSKLFEYGEPLRWAITSVTNHPEKNIQIISVEVVLIINQDKGRGINPELN</sequence>
<dbReference type="EMBL" id="JNAX01000010">
    <property type="protein sequence ID" value="KGG20964.1"/>
    <property type="molecule type" value="Genomic_DNA"/>
</dbReference>
<evidence type="ECO:0000313" key="2">
    <source>
        <dbReference type="Proteomes" id="UP000030392"/>
    </source>
</evidence>
<dbReference type="Proteomes" id="UP000030392">
    <property type="component" value="Unassembled WGS sequence"/>
</dbReference>
<gene>
    <name evidence="1" type="ORF">EV03_0901</name>
</gene>
<proteinExistence type="predicted"/>